<sequence>MKPLISFLLLLLFPLLLTTTTAVAAHPHSLSTAIGVTYTSPFSQATPSPPPDKIAAAISTLHFHYLRLTNPEPNLIRSFAFTNTSLFLSIPNSFLLPLASNRSLALRWLYGHVLPFYPRSKISVISVGDDAVSSQLAPYLLPAIRNLHLALRDLGIKQISVSTTFSFVNLVTTPFPPSSAIFQEPMGELVIKPLLQFLEETNSSFLVKVYPYNMYRLNSEIPIGFALFHQHPFNFRDDLVTGVRYRNLFDMMVDAVITAMAVAGHQNIPVVVAETGWPSSGGAFREVDASPEFAEAYIKGLVGHLKSGLGTPLRKEGGVKETYIFELADKDVKQQGSKSWGILYANFTKKYSDIDFSSNANADTAVLFLEGGLGFVHISRFDTVVVKVLKNICCQVVSFS</sequence>
<feature type="signal peptide" evidence="10">
    <location>
        <begin position="1"/>
        <end position="24"/>
    </location>
</feature>
<evidence type="ECO:0000256" key="9">
    <source>
        <dbReference type="RuleBase" id="RU004336"/>
    </source>
</evidence>
<reference evidence="12" key="1">
    <citation type="journal article" date="2010" name="Nat. Biotechnol.">
        <title>Draft genome sequence of the oilseed species Ricinus communis.</title>
        <authorList>
            <person name="Chan A.P."/>
            <person name="Crabtree J."/>
            <person name="Zhao Q."/>
            <person name="Lorenzi H."/>
            <person name="Orvis J."/>
            <person name="Puiu D."/>
            <person name="Melake-Berhan A."/>
            <person name="Jones K.M."/>
            <person name="Redman J."/>
            <person name="Chen G."/>
            <person name="Cahoon E.B."/>
            <person name="Gedil M."/>
            <person name="Stanke M."/>
            <person name="Haas B.J."/>
            <person name="Wortman J.R."/>
            <person name="Fraser-Liggett C.M."/>
            <person name="Ravel J."/>
            <person name="Rabinowicz P.D."/>
        </authorList>
    </citation>
    <scope>NUCLEOTIDE SEQUENCE [LARGE SCALE GENOMIC DNA]</scope>
    <source>
        <strain evidence="12">cv. Hale</strain>
    </source>
</reference>
<dbReference type="PANTHER" id="PTHR32227">
    <property type="entry name" value="GLUCAN ENDO-1,3-BETA-GLUCOSIDASE BG1-RELATED-RELATED"/>
    <property type="match status" value="1"/>
</dbReference>
<dbReference type="AlphaFoldDB" id="B9SWP3"/>
<accession>B9SWP3</accession>
<evidence type="ECO:0000256" key="8">
    <source>
        <dbReference type="RuleBase" id="RU004335"/>
    </source>
</evidence>
<dbReference type="GO" id="GO:0042973">
    <property type="term" value="F:glucan endo-1,3-beta-D-glucosidase activity"/>
    <property type="evidence" value="ECO:0007669"/>
    <property type="project" value="UniProtKB-EC"/>
</dbReference>
<proteinExistence type="inferred from homology"/>
<evidence type="ECO:0000256" key="1">
    <source>
        <dbReference type="ARBA" id="ARBA00000382"/>
    </source>
</evidence>
<comment type="catalytic activity">
    <reaction evidence="1">
        <text>Hydrolysis of (1-&gt;3)-beta-D-glucosidic linkages in (1-&gt;3)-beta-D-glucans.</text>
        <dbReference type="EC" id="3.2.1.39"/>
    </reaction>
</comment>
<dbReference type="InParanoid" id="B9SWP3"/>
<gene>
    <name evidence="11" type="ORF">RCOM_0498440</name>
</gene>
<evidence type="ECO:0000313" key="11">
    <source>
        <dbReference type="EMBL" id="EEF31982.1"/>
    </source>
</evidence>
<feature type="chain" id="PRO_5002892121" description="glucan endo-1,3-beta-D-glucosidase" evidence="10">
    <location>
        <begin position="25"/>
        <end position="400"/>
    </location>
</feature>
<keyword evidence="5 9" id="KW-0326">Glycosidase</keyword>
<keyword evidence="10" id="KW-0732">Signal</keyword>
<dbReference type="InterPro" id="IPR017853">
    <property type="entry name" value="GH"/>
</dbReference>
<protein>
    <recommendedName>
        <fullName evidence="3">glucan endo-1,3-beta-D-glucosidase</fullName>
        <ecNumber evidence="3">3.2.1.39</ecNumber>
    </recommendedName>
    <alternativeName>
        <fullName evidence="6">(1-&gt;3)-beta-glucan endohydrolase</fullName>
    </alternativeName>
    <alternativeName>
        <fullName evidence="7">Beta-1,3-endoglucanase</fullName>
    </alternativeName>
</protein>
<dbReference type="Proteomes" id="UP000008311">
    <property type="component" value="Unassembled WGS sequence"/>
</dbReference>
<dbReference type="Pfam" id="PF00332">
    <property type="entry name" value="Glyco_hydro_17"/>
    <property type="match status" value="1"/>
</dbReference>
<organism evidence="11 12">
    <name type="scientific">Ricinus communis</name>
    <name type="common">Castor bean</name>
    <dbReference type="NCBI Taxonomy" id="3988"/>
    <lineage>
        <taxon>Eukaryota</taxon>
        <taxon>Viridiplantae</taxon>
        <taxon>Streptophyta</taxon>
        <taxon>Embryophyta</taxon>
        <taxon>Tracheophyta</taxon>
        <taxon>Spermatophyta</taxon>
        <taxon>Magnoliopsida</taxon>
        <taxon>eudicotyledons</taxon>
        <taxon>Gunneridae</taxon>
        <taxon>Pentapetalae</taxon>
        <taxon>rosids</taxon>
        <taxon>fabids</taxon>
        <taxon>Malpighiales</taxon>
        <taxon>Euphorbiaceae</taxon>
        <taxon>Acalyphoideae</taxon>
        <taxon>Acalypheae</taxon>
        <taxon>Ricinus</taxon>
    </lineage>
</organism>
<evidence type="ECO:0000256" key="2">
    <source>
        <dbReference type="ARBA" id="ARBA00008773"/>
    </source>
</evidence>
<dbReference type="InterPro" id="IPR000490">
    <property type="entry name" value="Glyco_hydro_17"/>
</dbReference>
<evidence type="ECO:0000256" key="6">
    <source>
        <dbReference type="ARBA" id="ARBA00033335"/>
    </source>
</evidence>
<evidence type="ECO:0000256" key="7">
    <source>
        <dbReference type="ARBA" id="ARBA00033417"/>
    </source>
</evidence>
<comment type="similarity">
    <text evidence="2 8">Belongs to the glycosyl hydrolase 17 family.</text>
</comment>
<dbReference type="eggNOG" id="ENOG502QQY2">
    <property type="taxonomic scope" value="Eukaryota"/>
</dbReference>
<dbReference type="STRING" id="3988.B9SWP3"/>
<evidence type="ECO:0000256" key="4">
    <source>
        <dbReference type="ARBA" id="ARBA00022801"/>
    </source>
</evidence>
<evidence type="ECO:0000313" key="12">
    <source>
        <dbReference type="Proteomes" id="UP000008311"/>
    </source>
</evidence>
<dbReference type="Gene3D" id="3.20.20.80">
    <property type="entry name" value="Glycosidases"/>
    <property type="match status" value="1"/>
</dbReference>
<dbReference type="SUPFAM" id="SSF51445">
    <property type="entry name" value="(Trans)glycosidases"/>
    <property type="match status" value="1"/>
</dbReference>
<dbReference type="GO" id="GO:0005975">
    <property type="term" value="P:carbohydrate metabolic process"/>
    <property type="evidence" value="ECO:0007669"/>
    <property type="project" value="InterPro"/>
</dbReference>
<evidence type="ECO:0000256" key="3">
    <source>
        <dbReference type="ARBA" id="ARBA00012780"/>
    </source>
</evidence>
<dbReference type="PROSITE" id="PS00587">
    <property type="entry name" value="GLYCOSYL_HYDROL_F17"/>
    <property type="match status" value="1"/>
</dbReference>
<name>B9SWP3_RICCO</name>
<dbReference type="EC" id="3.2.1.39" evidence="3"/>
<evidence type="ECO:0000256" key="10">
    <source>
        <dbReference type="SAM" id="SignalP"/>
    </source>
</evidence>
<dbReference type="EMBL" id="EQ974207">
    <property type="protein sequence ID" value="EEF31982.1"/>
    <property type="molecule type" value="Genomic_DNA"/>
</dbReference>
<evidence type="ECO:0000256" key="5">
    <source>
        <dbReference type="ARBA" id="ARBA00023295"/>
    </source>
</evidence>
<keyword evidence="12" id="KW-1185">Reference proteome</keyword>
<keyword evidence="4 9" id="KW-0378">Hydrolase</keyword>
<dbReference type="InterPro" id="IPR044965">
    <property type="entry name" value="Glyco_hydro_17_plant"/>
</dbReference>